<evidence type="ECO:0000313" key="2">
    <source>
        <dbReference type="Proteomes" id="UP001060170"/>
    </source>
</evidence>
<sequence length="128" mass="14342">MSFGIGGFGNISDMEDGFAPPATPSRIGQQASGSGFNMNVGNNTNVPNIPPPPKKLILTQKLFQPRESTIEDLEDSPETTPQNQDKGKQPERRGYGIHNTENVNEPQYRQEPINQQREVPYVRRHQKL</sequence>
<comment type="caution">
    <text evidence="1">The sequence shown here is derived from an EMBL/GenBank/DDBJ whole genome shotgun (WGS) entry which is preliminary data.</text>
</comment>
<evidence type="ECO:0000313" key="1">
    <source>
        <dbReference type="EMBL" id="KAI7936986.1"/>
    </source>
</evidence>
<reference evidence="1 2" key="3">
    <citation type="journal article" date="2022" name="Microbiol. Spectr.">
        <title>Folding features and dynamics of 3D genome architecture in plant fungal pathogens.</title>
        <authorList>
            <person name="Xia C."/>
        </authorList>
    </citation>
    <scope>NUCLEOTIDE SEQUENCE [LARGE SCALE GENOMIC DNA]</scope>
    <source>
        <strain evidence="1 2">93-210</strain>
    </source>
</reference>
<reference evidence="2" key="2">
    <citation type="journal article" date="2018" name="Mol. Plant Microbe Interact.">
        <title>Genome sequence resources for the wheat stripe rust pathogen (Puccinia striiformis f. sp. tritici) and the barley stripe rust pathogen (Puccinia striiformis f. sp. hordei).</title>
        <authorList>
            <person name="Xia C."/>
            <person name="Wang M."/>
            <person name="Yin C."/>
            <person name="Cornejo O.E."/>
            <person name="Hulbert S.H."/>
            <person name="Chen X."/>
        </authorList>
    </citation>
    <scope>NUCLEOTIDE SEQUENCE [LARGE SCALE GENOMIC DNA]</scope>
    <source>
        <strain evidence="2">93-210</strain>
    </source>
</reference>
<organism evidence="1 2">
    <name type="scientific">Puccinia striiformis f. sp. tritici</name>
    <dbReference type="NCBI Taxonomy" id="168172"/>
    <lineage>
        <taxon>Eukaryota</taxon>
        <taxon>Fungi</taxon>
        <taxon>Dikarya</taxon>
        <taxon>Basidiomycota</taxon>
        <taxon>Pucciniomycotina</taxon>
        <taxon>Pucciniomycetes</taxon>
        <taxon>Pucciniales</taxon>
        <taxon>Pucciniaceae</taxon>
        <taxon>Puccinia</taxon>
    </lineage>
</organism>
<reference evidence="2" key="1">
    <citation type="journal article" date="2018" name="BMC Genomics">
        <title>Genomic insights into host adaptation between the wheat stripe rust pathogen (Puccinia striiformis f. sp. tritici) and the barley stripe rust pathogen (Puccinia striiformis f. sp. hordei).</title>
        <authorList>
            <person name="Xia C."/>
            <person name="Wang M."/>
            <person name="Yin C."/>
            <person name="Cornejo O.E."/>
            <person name="Hulbert S.H."/>
            <person name="Chen X."/>
        </authorList>
    </citation>
    <scope>NUCLEOTIDE SEQUENCE [LARGE SCALE GENOMIC DNA]</scope>
    <source>
        <strain evidence="2">93-210</strain>
    </source>
</reference>
<dbReference type="Proteomes" id="UP001060170">
    <property type="component" value="Chromosome 17"/>
</dbReference>
<gene>
    <name evidence="1" type="ORF">MJO28_015885</name>
</gene>
<protein>
    <submittedName>
        <fullName evidence="1">Uncharacterized protein</fullName>
    </submittedName>
</protein>
<dbReference type="EMBL" id="CM045881">
    <property type="protein sequence ID" value="KAI7936986.1"/>
    <property type="molecule type" value="Genomic_DNA"/>
</dbReference>
<keyword evidence="2" id="KW-1185">Reference proteome</keyword>
<accession>A0ACC0DPX9</accession>
<proteinExistence type="predicted"/>
<name>A0ACC0DPX9_9BASI</name>